<dbReference type="InterPro" id="IPR001375">
    <property type="entry name" value="Peptidase_S9_cat"/>
</dbReference>
<feature type="compositionally biased region" description="Polar residues" evidence="2">
    <location>
        <begin position="84"/>
        <end position="115"/>
    </location>
</feature>
<dbReference type="PANTHER" id="PTHR42776">
    <property type="entry name" value="SERINE PEPTIDASE S9 FAMILY MEMBER"/>
    <property type="match status" value="1"/>
</dbReference>
<evidence type="ECO:0000313" key="6">
    <source>
        <dbReference type="Proteomes" id="UP000257323"/>
    </source>
</evidence>
<feature type="compositionally biased region" description="Basic and acidic residues" evidence="2">
    <location>
        <begin position="417"/>
        <end position="437"/>
    </location>
</feature>
<evidence type="ECO:0000256" key="2">
    <source>
        <dbReference type="SAM" id="MobiDB-lite"/>
    </source>
</evidence>
<dbReference type="SUPFAM" id="SSF53474">
    <property type="entry name" value="alpha/beta-Hydrolases"/>
    <property type="match status" value="1"/>
</dbReference>
<protein>
    <submittedName>
        <fullName evidence="5">Acylamino-acid-releasing enzyme</fullName>
    </submittedName>
</protein>
<evidence type="ECO:0000259" key="4">
    <source>
        <dbReference type="Pfam" id="PF00326"/>
    </source>
</evidence>
<evidence type="ECO:0000256" key="1">
    <source>
        <dbReference type="ARBA" id="ARBA00022801"/>
    </source>
</evidence>
<feature type="domain" description="Peptidase S9 prolyl oligopeptidase catalytic" evidence="4">
    <location>
        <begin position="849"/>
        <end position="1016"/>
    </location>
</feature>
<evidence type="ECO:0000256" key="3">
    <source>
        <dbReference type="SAM" id="Phobius"/>
    </source>
</evidence>
<dbReference type="InterPro" id="IPR029058">
    <property type="entry name" value="AB_hydrolase_fold"/>
</dbReference>
<comment type="caution">
    <text evidence="5">The sequence shown here is derived from an EMBL/GenBank/DDBJ whole genome shotgun (WGS) entry which is preliminary data.</text>
</comment>
<dbReference type="GO" id="GO:0004252">
    <property type="term" value="F:serine-type endopeptidase activity"/>
    <property type="evidence" value="ECO:0007669"/>
    <property type="project" value="TreeGrafter"/>
</dbReference>
<reference evidence="5 6" key="1">
    <citation type="submission" date="2018-08" db="EMBL/GenBank/DDBJ databases">
        <title>Genome analysis of the thermophilic bacterium of the candidate phylum Aminicenantes from deep subsurface aquifer revealed its physiology and ecological role.</title>
        <authorList>
            <person name="Kadnikov V.V."/>
            <person name="Mardanov A.V."/>
            <person name="Beletsky A.V."/>
            <person name="Karnachuk O.V."/>
            <person name="Ravin N.V."/>
        </authorList>
    </citation>
    <scope>NUCLEOTIDE SEQUENCE [LARGE SCALE GENOMIC DNA]</scope>
    <source>
        <strain evidence="5">BY38</strain>
    </source>
</reference>
<keyword evidence="3" id="KW-1133">Transmembrane helix</keyword>
<dbReference type="EMBL" id="QUAH01000008">
    <property type="protein sequence ID" value="RFT15617.1"/>
    <property type="molecule type" value="Genomic_DNA"/>
</dbReference>
<feature type="region of interest" description="Disordered" evidence="2">
    <location>
        <begin position="70"/>
        <end position="115"/>
    </location>
</feature>
<sequence>MPREPFVRIKFQNPEANERIQSKEFMMDKLIKRIAGQKSQALIFGIAIFIVLLLLTAGLSLSFGSAASDSERVRQRASTPAELAQNQEHQSNSGKQASGQNQPEQIKPQATSSEPQALRPIEIKDILAWKSISYAQVSADGRWFIYALSPNEGDSELVVKEIDGKKEYRFPLGEAPRNLYESIIISDDSRWVGFLSYPTSEEMKKLRKERKRVEPKAYLLDLRNGEKTEWTRVRKIAFSGESSAYLAVHRLAPEAQEKEKDKWTGSDLVLKNLVTGQEIGLGNVSEFAFNKSGQRLAFLVDAQDKNGNGLLLQNLKSGEIQSLDSGRFWYKNLRWDEKGQALSVLRGQEDKKFEDKVYGLVAVKFDPATGKPEKVEYEPAKDSAFPDGFGLSPDFTPYWLEDYEAVAFGIKQLKAKPGADKDKDKEAADKEKKESGEKPTAPPARADEPDEEEIPDLILWHWKDPRLQSQQQVEERRDASFSYLSLYRVKDKKFVRLADDELREVELGRKSDLAIGYDSSLYELEGSLSGQRFQDVYVVDLKTGERKLALKQNRWSYDLSPDGRYFLYYNDGHFFSYELATGRSYNLTAKLPASFVDEEDDHNVKNPPDRPFGWSKDGRYVLLSDGWDVWMVEARGQHGFNLTGNGLKDQVRYTRRFVLDPEEKGIDLAQPQYFQAYGEWTKKQGISLIDATRRTTKMLLWEDAQFNRLLKARKSGRYLYTRETHRDFPDYYASDALLGKALRITEANPQQKEFLWSAGARLVDYVSDKGQRLQAALFLPAGYQEGKKYPTIVYIYEKLSNNLNRYFLPTANGFNKSYYTSQGYAVLMPDITYTINDPGMSAVWCVLPALKAAIETGVVDPERVGLQGHSWGGYQTAFLITQTEAFAAAVAGAPLTNMISMYSSIYWNTGSANQPIFESSQGRFTGGYWENLEAYTRNSPVYYATRVKTPLLLLHNDKDGAVVFNQGVEYYNTLRRLKKPVVMLEYVGENHGLQKPANRKDYTVRMKEFFDHHLKGQPAPDWWEKGIPYLKLKEHLKERVKALKAATAEEKSAPKRKENLP</sequence>
<dbReference type="PANTHER" id="PTHR42776:SF4">
    <property type="entry name" value="ACYLAMINO-ACID-RELEASING ENZYME"/>
    <property type="match status" value="1"/>
</dbReference>
<proteinExistence type="predicted"/>
<dbReference type="SUPFAM" id="SSF50993">
    <property type="entry name" value="Peptidase/esterase 'gauge' domain"/>
    <property type="match status" value="1"/>
</dbReference>
<feature type="region of interest" description="Disordered" evidence="2">
    <location>
        <begin position="417"/>
        <end position="450"/>
    </location>
</feature>
<dbReference type="Gene3D" id="3.40.50.1820">
    <property type="entry name" value="alpha/beta hydrolase"/>
    <property type="match status" value="1"/>
</dbReference>
<dbReference type="InterPro" id="IPR011042">
    <property type="entry name" value="6-blade_b-propeller_TolB-like"/>
</dbReference>
<dbReference type="GO" id="GO:0006508">
    <property type="term" value="P:proteolysis"/>
    <property type="evidence" value="ECO:0007669"/>
    <property type="project" value="InterPro"/>
</dbReference>
<accession>A0A3E2BLU4</accession>
<dbReference type="AlphaFoldDB" id="A0A3E2BLU4"/>
<keyword evidence="3" id="KW-0812">Transmembrane</keyword>
<dbReference type="Pfam" id="PF00326">
    <property type="entry name" value="Peptidase_S9"/>
    <property type="match status" value="1"/>
</dbReference>
<evidence type="ECO:0000313" key="5">
    <source>
        <dbReference type="EMBL" id="RFT15617.1"/>
    </source>
</evidence>
<dbReference type="Proteomes" id="UP000257323">
    <property type="component" value="Unassembled WGS sequence"/>
</dbReference>
<dbReference type="Gene3D" id="2.120.10.30">
    <property type="entry name" value="TolB, C-terminal domain"/>
    <property type="match status" value="1"/>
</dbReference>
<organism evidence="5 6">
    <name type="scientific">Candidatus Saccharicenans subterraneus</name>
    <dbReference type="NCBI Taxonomy" id="2508984"/>
    <lineage>
        <taxon>Bacteria</taxon>
        <taxon>Candidatus Aminicenantota</taxon>
        <taxon>Candidatus Aminicenantia</taxon>
        <taxon>Candidatus Aminicenantales</taxon>
        <taxon>Candidatus Saccharicenantaceae</taxon>
        <taxon>Candidatus Saccharicenans</taxon>
    </lineage>
</organism>
<gene>
    <name evidence="5" type="ORF">OP8BY_0265</name>
</gene>
<feature type="transmembrane region" description="Helical" evidence="3">
    <location>
        <begin position="41"/>
        <end position="63"/>
    </location>
</feature>
<keyword evidence="1" id="KW-0378">Hydrolase</keyword>
<keyword evidence="3" id="KW-0472">Membrane</keyword>
<name>A0A3E2BLU4_9BACT</name>
<dbReference type="SUPFAM" id="SSF82171">
    <property type="entry name" value="DPP6 N-terminal domain-like"/>
    <property type="match status" value="1"/>
</dbReference>